<organism evidence="1 2">
    <name type="scientific">Citrobacter amalonaticus</name>
    <dbReference type="NCBI Taxonomy" id="35703"/>
    <lineage>
        <taxon>Bacteria</taxon>
        <taxon>Pseudomonadati</taxon>
        <taxon>Pseudomonadota</taxon>
        <taxon>Gammaproteobacteria</taxon>
        <taxon>Enterobacterales</taxon>
        <taxon>Enterobacteriaceae</taxon>
        <taxon>Citrobacter</taxon>
    </lineage>
</organism>
<dbReference type="OrthoDB" id="6432498at2"/>
<evidence type="ECO:0000313" key="1">
    <source>
        <dbReference type="EMBL" id="POU64663.1"/>
    </source>
</evidence>
<name>A0A2S4RWI5_CITAM</name>
<dbReference type="RefSeq" id="WP_103777293.1">
    <property type="nucleotide sequence ID" value="NZ_PQLX01000005.1"/>
</dbReference>
<dbReference type="InterPro" id="IPR045657">
    <property type="entry name" value="DUF6392"/>
</dbReference>
<sequence length="155" mass="17605">MTVNINALIDGIGKTYQELFDEGLIPYKTKPTGYAGDPDLTLDMAREGVHLTFKREGRLLWSVILSIQHDNVNGWSFPNELPPPLKNTMSRSWIHETLGKPERSSPPEVIMKRAFGWTDIFMVSGRSVPMSMQVNYDMADMVSSVVYIPTSELRW</sequence>
<evidence type="ECO:0000313" key="2">
    <source>
        <dbReference type="Proteomes" id="UP000237003"/>
    </source>
</evidence>
<protein>
    <submittedName>
        <fullName evidence="1">Pyocin immunity protein</fullName>
    </submittedName>
</protein>
<comment type="caution">
    <text evidence="1">The sequence shown here is derived from an EMBL/GenBank/DDBJ whole genome shotgun (WGS) entry which is preliminary data.</text>
</comment>
<dbReference type="Pfam" id="PF19929">
    <property type="entry name" value="DUF6392"/>
    <property type="match status" value="1"/>
</dbReference>
<accession>A0A2S4RWI5</accession>
<gene>
    <name evidence="1" type="ORF">C3430_15950</name>
</gene>
<dbReference type="Proteomes" id="UP000237003">
    <property type="component" value="Unassembled WGS sequence"/>
</dbReference>
<dbReference type="AlphaFoldDB" id="A0A2S4RWI5"/>
<proteinExistence type="predicted"/>
<dbReference type="EMBL" id="PQLX01000005">
    <property type="protein sequence ID" value="POU64663.1"/>
    <property type="molecule type" value="Genomic_DNA"/>
</dbReference>
<reference evidence="1 2" key="1">
    <citation type="submission" date="2018-01" db="EMBL/GenBank/DDBJ databases">
        <title>Complete genome sequences of 14 Citrobacter spp. isolated from plant in Canada.</title>
        <authorList>
            <person name="Bhandare S.G."/>
            <person name="Colavecchio A."/>
            <person name="Jeukens J."/>
            <person name="Emond-Rheault J.-G."/>
            <person name="Freschi L."/>
            <person name="Hamel J."/>
            <person name="Kukavica-Ibrulj I."/>
            <person name="Levesque R."/>
            <person name="Goodridge L."/>
        </authorList>
    </citation>
    <scope>NUCLEOTIDE SEQUENCE [LARGE SCALE GENOMIC DNA]</scope>
    <source>
        <strain evidence="1 2">S1285</strain>
    </source>
</reference>